<dbReference type="EMBL" id="BSUZ01000001">
    <property type="protein sequence ID" value="GMA86522.1"/>
    <property type="molecule type" value="Genomic_DNA"/>
</dbReference>
<protein>
    <submittedName>
        <fullName evidence="2">Uncharacterized protein</fullName>
    </submittedName>
</protein>
<proteinExistence type="predicted"/>
<sequence>MRPNRLHRVTCRDRCSAAKICTGRSSASAVPGAFVPARSSDQTAPSTKCIWCRRARRPLALDPQQAAGRVAHRDQQPGVLGVVDEQPPDDGHHRPERVGAAMGQQRVVHEVDGGQRALGVEAAPHAAGPRLGDDVAHPGPGLAGGDEPVVGSPQPPLDRARVLPRAPGPTGVRHRTSRRPPPAGYARGDRADQTSTRP</sequence>
<feature type="region of interest" description="Disordered" evidence="1">
    <location>
        <begin position="80"/>
        <end position="104"/>
    </location>
</feature>
<evidence type="ECO:0000313" key="2">
    <source>
        <dbReference type="EMBL" id="GMA86522.1"/>
    </source>
</evidence>
<name>A0ABQ6JI31_9ACTN</name>
<organism evidence="2 3">
    <name type="scientific">Angustibacter aerolatus</name>
    <dbReference type="NCBI Taxonomy" id="1162965"/>
    <lineage>
        <taxon>Bacteria</taxon>
        <taxon>Bacillati</taxon>
        <taxon>Actinomycetota</taxon>
        <taxon>Actinomycetes</taxon>
        <taxon>Kineosporiales</taxon>
        <taxon>Kineosporiaceae</taxon>
    </lineage>
</organism>
<reference evidence="3" key="1">
    <citation type="journal article" date="2019" name="Int. J. Syst. Evol. Microbiol.">
        <title>The Global Catalogue of Microorganisms (GCM) 10K type strain sequencing project: providing services to taxonomists for standard genome sequencing and annotation.</title>
        <authorList>
            <consortium name="The Broad Institute Genomics Platform"/>
            <consortium name="The Broad Institute Genome Sequencing Center for Infectious Disease"/>
            <person name="Wu L."/>
            <person name="Ma J."/>
        </authorList>
    </citation>
    <scope>NUCLEOTIDE SEQUENCE [LARGE SCALE GENOMIC DNA]</scope>
    <source>
        <strain evidence="3">NBRC 108730</strain>
    </source>
</reference>
<accession>A0ABQ6JI31</accession>
<keyword evidence="3" id="KW-1185">Reference proteome</keyword>
<evidence type="ECO:0000313" key="3">
    <source>
        <dbReference type="Proteomes" id="UP001157017"/>
    </source>
</evidence>
<comment type="caution">
    <text evidence="2">The sequence shown here is derived from an EMBL/GenBank/DDBJ whole genome shotgun (WGS) entry which is preliminary data.</text>
</comment>
<feature type="region of interest" description="Disordered" evidence="1">
    <location>
        <begin position="126"/>
        <end position="198"/>
    </location>
</feature>
<dbReference type="Proteomes" id="UP001157017">
    <property type="component" value="Unassembled WGS sequence"/>
</dbReference>
<evidence type="ECO:0000256" key="1">
    <source>
        <dbReference type="SAM" id="MobiDB-lite"/>
    </source>
</evidence>
<gene>
    <name evidence="2" type="ORF">GCM10025868_17720</name>
</gene>